<dbReference type="EMBL" id="LT907979">
    <property type="protein sequence ID" value="SOB74335.1"/>
    <property type="molecule type" value="Genomic_DNA"/>
</dbReference>
<name>A0A285Q290_9VIRU</name>
<accession>A0A285Q290</accession>
<evidence type="ECO:0000313" key="2">
    <source>
        <dbReference type="Proteomes" id="UP000274850"/>
    </source>
</evidence>
<sequence>MSQTLYSTILKNYTYDELKKLCLDPEFNLLFDCEWGIWRDKAQADFGISPQFFDLIGVLPGPERYLQIASYIKLSPSSEGVYEAVRLVTVGYQSNDSDRLSRG</sequence>
<proteinExistence type="predicted"/>
<evidence type="ECO:0000313" key="1">
    <source>
        <dbReference type="EMBL" id="SOB74335.1"/>
    </source>
</evidence>
<dbReference type="Proteomes" id="UP000274850">
    <property type="component" value="Segment"/>
</dbReference>
<gene>
    <name evidence="1" type="ORF">BQ9231_00452</name>
</gene>
<organism evidence="1">
    <name type="scientific">Cedratvirus lausannensis</name>
    <dbReference type="NCBI Taxonomy" id="2023205"/>
    <lineage>
        <taxon>Viruses</taxon>
        <taxon>Pithoviruses</taxon>
        <taxon>Orthocedratvirinae</taxon>
        <taxon>Alphacedratvirus</taxon>
        <taxon>Alphacedratvirus francolausannense</taxon>
    </lineage>
</organism>
<reference evidence="1" key="1">
    <citation type="submission" date="2017-08" db="EMBL/GenBank/DDBJ databases">
        <authorList>
            <person name="de Groot N.N."/>
        </authorList>
    </citation>
    <scope>NUCLEOTIDE SEQUENCE</scope>
</reference>
<protein>
    <submittedName>
        <fullName evidence="1">Uncharacterized protein</fullName>
    </submittedName>
</protein>
<keyword evidence="2" id="KW-1185">Reference proteome</keyword>